<feature type="transmembrane region" description="Helical" evidence="7">
    <location>
        <begin position="135"/>
        <end position="152"/>
    </location>
</feature>
<comment type="subcellular location">
    <subcellularLocation>
        <location evidence="1">Cell membrane</location>
        <topology evidence="1">Multi-pass membrane protein</topology>
    </subcellularLocation>
</comment>
<organism evidence="8 9">
    <name type="scientific">Winogradskya consettensis</name>
    <dbReference type="NCBI Taxonomy" id="113560"/>
    <lineage>
        <taxon>Bacteria</taxon>
        <taxon>Bacillati</taxon>
        <taxon>Actinomycetota</taxon>
        <taxon>Actinomycetes</taxon>
        <taxon>Micromonosporales</taxon>
        <taxon>Micromonosporaceae</taxon>
        <taxon>Winogradskya</taxon>
    </lineage>
</organism>
<dbReference type="Pfam" id="PF05977">
    <property type="entry name" value="MFS_3"/>
    <property type="match status" value="1"/>
</dbReference>
<evidence type="ECO:0000313" key="8">
    <source>
        <dbReference type="EMBL" id="GIM73292.1"/>
    </source>
</evidence>
<keyword evidence="3" id="KW-1003">Cell membrane</keyword>
<feature type="transmembrane region" description="Helical" evidence="7">
    <location>
        <begin position="248"/>
        <end position="267"/>
    </location>
</feature>
<feature type="transmembrane region" description="Helical" evidence="7">
    <location>
        <begin position="273"/>
        <end position="294"/>
    </location>
</feature>
<dbReference type="AlphaFoldDB" id="A0A919SKU8"/>
<feature type="transmembrane region" description="Helical" evidence="7">
    <location>
        <begin position="306"/>
        <end position="333"/>
    </location>
</feature>
<dbReference type="SUPFAM" id="SSF103473">
    <property type="entry name" value="MFS general substrate transporter"/>
    <property type="match status" value="1"/>
</dbReference>
<evidence type="ECO:0000256" key="5">
    <source>
        <dbReference type="ARBA" id="ARBA00022989"/>
    </source>
</evidence>
<comment type="caution">
    <text evidence="8">The sequence shown here is derived from an EMBL/GenBank/DDBJ whole genome shotgun (WGS) entry which is preliminary data.</text>
</comment>
<dbReference type="InterPro" id="IPR036259">
    <property type="entry name" value="MFS_trans_sf"/>
</dbReference>
<dbReference type="CDD" id="cd06173">
    <property type="entry name" value="MFS_MefA_like"/>
    <property type="match status" value="1"/>
</dbReference>
<evidence type="ECO:0000256" key="3">
    <source>
        <dbReference type="ARBA" id="ARBA00022475"/>
    </source>
</evidence>
<keyword evidence="4 7" id="KW-0812">Transmembrane</keyword>
<evidence type="ECO:0000256" key="4">
    <source>
        <dbReference type="ARBA" id="ARBA00022692"/>
    </source>
</evidence>
<dbReference type="InterPro" id="IPR010290">
    <property type="entry name" value="TM_effector"/>
</dbReference>
<gene>
    <name evidence="8" type="ORF">Aco04nite_34520</name>
</gene>
<feature type="transmembrane region" description="Helical" evidence="7">
    <location>
        <begin position="339"/>
        <end position="359"/>
    </location>
</feature>
<dbReference type="Proteomes" id="UP000680865">
    <property type="component" value="Unassembled WGS sequence"/>
</dbReference>
<dbReference type="Gene3D" id="1.20.1250.20">
    <property type="entry name" value="MFS general substrate transporter like domains"/>
    <property type="match status" value="1"/>
</dbReference>
<sequence>MLAVTHSPVQAGLVGTLAALTRLVVRLPSGVLADRVNRRRAMLTCDAVRLLGYAGLGVTLLAGRVSLTAIIAVAVLDAACGTLFSTSEHAALRNIVPADQLTTAVARNEARSYGVSLAGPPLGGLLFSAAQSLPFLGNAVSYLASMLGVALIRTPLQEPRTEPPAGHATAMAEGLRFVAGNAFLRAVLVIAAPLNFAITGILFTVIVTLQRHGTAPAVIGVAETILGAGGLLGALAAPALQRALSTAALIRLICWAAAALLATSALLTTSLAAAIPLGVAVFLGPACNAALFGYQAAITPDRLQGRVVSVILLAAMSAAAAAPILSGVLVSWWGSAPAILFFALTVAGSAIAATFSGGLRDLPAPAAATAL</sequence>
<evidence type="ECO:0000256" key="1">
    <source>
        <dbReference type="ARBA" id="ARBA00004651"/>
    </source>
</evidence>
<evidence type="ECO:0000256" key="6">
    <source>
        <dbReference type="ARBA" id="ARBA00023136"/>
    </source>
</evidence>
<accession>A0A919SKU8</accession>
<dbReference type="PANTHER" id="PTHR23513:SF11">
    <property type="entry name" value="STAPHYLOFERRIN A TRANSPORTER"/>
    <property type="match status" value="1"/>
</dbReference>
<dbReference type="GO" id="GO:0005886">
    <property type="term" value="C:plasma membrane"/>
    <property type="evidence" value="ECO:0007669"/>
    <property type="project" value="UniProtKB-SubCell"/>
</dbReference>
<dbReference type="PANTHER" id="PTHR23513">
    <property type="entry name" value="INTEGRAL MEMBRANE EFFLUX PROTEIN-RELATED"/>
    <property type="match status" value="1"/>
</dbReference>
<keyword evidence="2" id="KW-0813">Transport</keyword>
<evidence type="ECO:0000256" key="2">
    <source>
        <dbReference type="ARBA" id="ARBA00022448"/>
    </source>
</evidence>
<keyword evidence="9" id="KW-1185">Reference proteome</keyword>
<evidence type="ECO:0000313" key="9">
    <source>
        <dbReference type="Proteomes" id="UP000680865"/>
    </source>
</evidence>
<evidence type="ECO:0000256" key="7">
    <source>
        <dbReference type="SAM" id="Phobius"/>
    </source>
</evidence>
<keyword evidence="5 7" id="KW-1133">Transmembrane helix</keyword>
<feature type="transmembrane region" description="Helical" evidence="7">
    <location>
        <begin position="215"/>
        <end position="236"/>
    </location>
</feature>
<dbReference type="EMBL" id="BOQP01000017">
    <property type="protein sequence ID" value="GIM73292.1"/>
    <property type="molecule type" value="Genomic_DNA"/>
</dbReference>
<feature type="transmembrane region" description="Helical" evidence="7">
    <location>
        <begin position="186"/>
        <end position="209"/>
    </location>
</feature>
<keyword evidence="6 7" id="KW-0472">Membrane</keyword>
<name>A0A919SKU8_9ACTN</name>
<reference evidence="8" key="1">
    <citation type="submission" date="2021-03" db="EMBL/GenBank/DDBJ databases">
        <title>Whole genome shotgun sequence of Actinoplanes consettensis NBRC 14913.</title>
        <authorList>
            <person name="Komaki H."/>
            <person name="Tamura T."/>
        </authorList>
    </citation>
    <scope>NUCLEOTIDE SEQUENCE</scope>
    <source>
        <strain evidence="8">NBRC 14913</strain>
    </source>
</reference>
<feature type="transmembrane region" description="Helical" evidence="7">
    <location>
        <begin position="12"/>
        <end position="29"/>
    </location>
</feature>
<proteinExistence type="predicted"/>
<feature type="transmembrane region" description="Helical" evidence="7">
    <location>
        <begin position="50"/>
        <end position="76"/>
    </location>
</feature>
<protein>
    <submittedName>
        <fullName evidence="8">MFS transporter</fullName>
    </submittedName>
</protein>